<dbReference type="Proteomes" id="UP000284657">
    <property type="component" value="Unassembled WGS sequence"/>
</dbReference>
<evidence type="ECO:0000256" key="3">
    <source>
        <dbReference type="ARBA" id="ARBA00022989"/>
    </source>
</evidence>
<evidence type="ECO:0000256" key="1">
    <source>
        <dbReference type="ARBA" id="ARBA00004325"/>
    </source>
</evidence>
<dbReference type="EMBL" id="MBAD02001410">
    <property type="protein sequence ID" value="RLN54976.1"/>
    <property type="molecule type" value="Genomic_DNA"/>
</dbReference>
<feature type="domain" description="HIG1" evidence="7">
    <location>
        <begin position="16"/>
        <end position="107"/>
    </location>
</feature>
<dbReference type="Proteomes" id="UP000277300">
    <property type="component" value="Unassembled WGS sequence"/>
</dbReference>
<gene>
    <name evidence="9" type="ORF">BBJ29_008954</name>
    <name evidence="8" type="ORF">BBP00_00009332</name>
</gene>
<dbReference type="PROSITE" id="PS51503">
    <property type="entry name" value="HIG1"/>
    <property type="match status" value="1"/>
</dbReference>
<dbReference type="InterPro" id="IPR050355">
    <property type="entry name" value="RCF1"/>
</dbReference>
<feature type="transmembrane region" description="Helical" evidence="6">
    <location>
        <begin position="44"/>
        <end position="63"/>
    </location>
</feature>
<keyword evidence="2 6" id="KW-0812">Transmembrane</keyword>
<sequence>MLNLDIICDTEQLADCAALPTTMSAFPMETGWQKMKRRVREEPLVPLGCLATAAVLVGGLASFRRAADPAVQQKFMRLRVMAQGATVVAMSLGGFIALKDDDDEQKH</sequence>
<evidence type="ECO:0000313" key="11">
    <source>
        <dbReference type="Proteomes" id="UP000284657"/>
    </source>
</evidence>
<evidence type="ECO:0000256" key="4">
    <source>
        <dbReference type="ARBA" id="ARBA00023128"/>
    </source>
</evidence>
<comment type="subcellular location">
    <subcellularLocation>
        <location evidence="1">Mitochondrion membrane</location>
    </subcellularLocation>
</comment>
<evidence type="ECO:0000256" key="5">
    <source>
        <dbReference type="ARBA" id="ARBA00023136"/>
    </source>
</evidence>
<dbReference type="OrthoDB" id="6604018at2759"/>
<dbReference type="Gene3D" id="6.10.140.1320">
    <property type="match status" value="1"/>
</dbReference>
<protein>
    <recommendedName>
        <fullName evidence="7">HIG1 domain-containing protein</fullName>
    </recommendedName>
</protein>
<dbReference type="AlphaFoldDB" id="A0A3F2RD77"/>
<dbReference type="InterPro" id="IPR007667">
    <property type="entry name" value="Hypoxia_induced_domain"/>
</dbReference>
<proteinExistence type="predicted"/>
<dbReference type="GO" id="GO:0031966">
    <property type="term" value="C:mitochondrial membrane"/>
    <property type="evidence" value="ECO:0007669"/>
    <property type="project" value="UniProtKB-SubCell"/>
</dbReference>
<organism evidence="8 10">
    <name type="scientific">Phytophthora kernoviae</name>
    <dbReference type="NCBI Taxonomy" id="325452"/>
    <lineage>
        <taxon>Eukaryota</taxon>
        <taxon>Sar</taxon>
        <taxon>Stramenopiles</taxon>
        <taxon>Oomycota</taxon>
        <taxon>Peronosporomycetes</taxon>
        <taxon>Peronosporales</taxon>
        <taxon>Peronosporaceae</taxon>
        <taxon>Phytophthora</taxon>
    </lineage>
</organism>
<accession>A0A3F2RD77</accession>
<evidence type="ECO:0000256" key="2">
    <source>
        <dbReference type="ARBA" id="ARBA00022692"/>
    </source>
</evidence>
<reference evidence="10 11" key="1">
    <citation type="submission" date="2018-07" db="EMBL/GenBank/DDBJ databases">
        <title>Genome sequencing of oomycete isolates from Chile give support for New Zealand origin for Phytophthora kernoviae and make available the first Nothophytophthora sp. genome.</title>
        <authorList>
            <person name="Studholme D.J."/>
            <person name="Sanfuentes E."/>
            <person name="Panda P."/>
            <person name="Hill R."/>
            <person name="Sambles C."/>
            <person name="Grant M."/>
            <person name="Williams N.M."/>
            <person name="Mcdougal R.L."/>
        </authorList>
    </citation>
    <scope>NUCLEOTIDE SEQUENCE [LARGE SCALE GENOMIC DNA]</scope>
    <source>
        <strain evidence="8">Chile6</strain>
        <strain evidence="9">Chile7</strain>
    </source>
</reference>
<dbReference type="Pfam" id="PF04588">
    <property type="entry name" value="HIG_1_N"/>
    <property type="match status" value="1"/>
</dbReference>
<feature type="transmembrane region" description="Helical" evidence="6">
    <location>
        <begin position="75"/>
        <end position="98"/>
    </location>
</feature>
<evidence type="ECO:0000313" key="10">
    <source>
        <dbReference type="Proteomes" id="UP000277300"/>
    </source>
</evidence>
<name>A0A3F2RD77_9STRA</name>
<evidence type="ECO:0000256" key="6">
    <source>
        <dbReference type="SAM" id="Phobius"/>
    </source>
</evidence>
<keyword evidence="4" id="KW-0496">Mitochondrion</keyword>
<evidence type="ECO:0000313" key="9">
    <source>
        <dbReference type="EMBL" id="RLN54976.1"/>
    </source>
</evidence>
<dbReference type="EMBL" id="MBDO02000624">
    <property type="protein sequence ID" value="RLN53403.1"/>
    <property type="molecule type" value="Genomic_DNA"/>
</dbReference>
<evidence type="ECO:0000313" key="8">
    <source>
        <dbReference type="EMBL" id="RLN53403.1"/>
    </source>
</evidence>
<dbReference type="PANTHER" id="PTHR12297:SF3">
    <property type="entry name" value="HIG1 DOMAIN FAMILY MEMBER 1A"/>
    <property type="match status" value="1"/>
</dbReference>
<evidence type="ECO:0000259" key="7">
    <source>
        <dbReference type="PROSITE" id="PS51503"/>
    </source>
</evidence>
<comment type="caution">
    <text evidence="8">The sequence shown here is derived from an EMBL/GenBank/DDBJ whole genome shotgun (WGS) entry which is preliminary data.</text>
</comment>
<dbReference type="PANTHER" id="PTHR12297">
    <property type="entry name" value="HYPOXIA-INDUCBILE GENE 1 HIG1 -RELATED"/>
    <property type="match status" value="1"/>
</dbReference>
<keyword evidence="3 6" id="KW-1133">Transmembrane helix</keyword>
<keyword evidence="5 6" id="KW-0472">Membrane</keyword>